<dbReference type="SUPFAM" id="SSF55729">
    <property type="entry name" value="Acyl-CoA N-acyltransferases (Nat)"/>
    <property type="match status" value="1"/>
</dbReference>
<protein>
    <recommendedName>
        <fullName evidence="1">N-acetyltransferase domain-containing protein</fullName>
    </recommendedName>
</protein>
<dbReference type="Gene3D" id="3.40.630.30">
    <property type="match status" value="1"/>
</dbReference>
<gene>
    <name evidence="2" type="ORF">UT39_C0005G0059</name>
</gene>
<accession>A0A0G0N619</accession>
<reference evidence="2 3" key="1">
    <citation type="journal article" date="2015" name="Nature">
        <title>rRNA introns, odd ribosomes, and small enigmatic genomes across a large radiation of phyla.</title>
        <authorList>
            <person name="Brown C.T."/>
            <person name="Hug L.A."/>
            <person name="Thomas B.C."/>
            <person name="Sharon I."/>
            <person name="Castelle C.J."/>
            <person name="Singh A."/>
            <person name="Wilkins M.J."/>
            <person name="Williams K.H."/>
            <person name="Banfield J.F."/>
        </authorList>
    </citation>
    <scope>NUCLEOTIDE SEQUENCE [LARGE SCALE GENOMIC DNA]</scope>
</reference>
<dbReference type="InterPro" id="IPR000182">
    <property type="entry name" value="GNAT_dom"/>
</dbReference>
<evidence type="ECO:0000313" key="3">
    <source>
        <dbReference type="Proteomes" id="UP000034246"/>
    </source>
</evidence>
<sequence>MNKDNSISVRLMRKDDLEWVTDLGQNTPEFKTETSAAQFFSAETLRNWINDPNGVTLVAEIDGRKAGFLLGCYITGPNDGYIKCTVIENVHRRKGVGRELQSSALEEFSQKGLEGHKCDHVFSLVKDDDGPMLNLKREMGFEIGAKGYYVEIMLHPKGKEF</sequence>
<proteinExistence type="predicted"/>
<dbReference type="GO" id="GO:0016747">
    <property type="term" value="F:acyltransferase activity, transferring groups other than amino-acyl groups"/>
    <property type="evidence" value="ECO:0007669"/>
    <property type="project" value="InterPro"/>
</dbReference>
<dbReference type="InterPro" id="IPR016181">
    <property type="entry name" value="Acyl_CoA_acyltransferase"/>
</dbReference>
<dbReference type="PROSITE" id="PS51186">
    <property type="entry name" value="GNAT"/>
    <property type="match status" value="1"/>
</dbReference>
<name>A0A0G0N619_9BACT</name>
<dbReference type="STRING" id="1618550.UT39_C0005G0059"/>
<dbReference type="CDD" id="cd04301">
    <property type="entry name" value="NAT_SF"/>
    <property type="match status" value="1"/>
</dbReference>
<dbReference type="EMBL" id="LBWP01000005">
    <property type="protein sequence ID" value="KKR11624.1"/>
    <property type="molecule type" value="Genomic_DNA"/>
</dbReference>
<organism evidence="2 3">
    <name type="scientific">Candidatus Woesebacteria bacterium GW2011_GWA1_39_21</name>
    <dbReference type="NCBI Taxonomy" id="1618550"/>
    <lineage>
        <taxon>Bacteria</taxon>
        <taxon>Candidatus Woeseibacteriota</taxon>
    </lineage>
</organism>
<dbReference type="Pfam" id="PF00583">
    <property type="entry name" value="Acetyltransf_1"/>
    <property type="match status" value="1"/>
</dbReference>
<dbReference type="AlphaFoldDB" id="A0A0G0N619"/>
<evidence type="ECO:0000259" key="1">
    <source>
        <dbReference type="PROSITE" id="PS51186"/>
    </source>
</evidence>
<comment type="caution">
    <text evidence="2">The sequence shown here is derived from an EMBL/GenBank/DDBJ whole genome shotgun (WGS) entry which is preliminary data.</text>
</comment>
<evidence type="ECO:0000313" key="2">
    <source>
        <dbReference type="EMBL" id="KKR11624.1"/>
    </source>
</evidence>
<dbReference type="Proteomes" id="UP000034246">
    <property type="component" value="Unassembled WGS sequence"/>
</dbReference>
<feature type="domain" description="N-acetyltransferase" evidence="1">
    <location>
        <begin position="7"/>
        <end position="158"/>
    </location>
</feature>